<evidence type="ECO:0000313" key="1">
    <source>
        <dbReference type="EMBL" id="KAG1342377.1"/>
    </source>
</evidence>
<organism evidence="1 2">
    <name type="scientific">Cocos nucifera</name>
    <name type="common">Coconut palm</name>
    <dbReference type="NCBI Taxonomy" id="13894"/>
    <lineage>
        <taxon>Eukaryota</taxon>
        <taxon>Viridiplantae</taxon>
        <taxon>Streptophyta</taxon>
        <taxon>Embryophyta</taxon>
        <taxon>Tracheophyta</taxon>
        <taxon>Spermatophyta</taxon>
        <taxon>Magnoliopsida</taxon>
        <taxon>Liliopsida</taxon>
        <taxon>Arecaceae</taxon>
        <taxon>Arecoideae</taxon>
        <taxon>Cocoseae</taxon>
        <taxon>Attaleinae</taxon>
        <taxon>Cocos</taxon>
    </lineage>
</organism>
<dbReference type="Proteomes" id="UP000797356">
    <property type="component" value="Chromosome 5"/>
</dbReference>
<gene>
    <name evidence="1" type="ORF">COCNU_05G006060</name>
</gene>
<dbReference type="AlphaFoldDB" id="A0A8K0I8D2"/>
<reference evidence="1" key="2">
    <citation type="submission" date="2019-07" db="EMBL/GenBank/DDBJ databases">
        <authorList>
            <person name="Yang Y."/>
            <person name="Bocs S."/>
            <person name="Baudouin L."/>
        </authorList>
    </citation>
    <scope>NUCLEOTIDE SEQUENCE</scope>
    <source>
        <tissue evidence="1">Spear leaf of Hainan Tall coconut</tissue>
    </source>
</reference>
<dbReference type="EMBL" id="CM017876">
    <property type="protein sequence ID" value="KAG1342377.1"/>
    <property type="molecule type" value="Genomic_DNA"/>
</dbReference>
<comment type="caution">
    <text evidence="1">The sequence shown here is derived from an EMBL/GenBank/DDBJ whole genome shotgun (WGS) entry which is preliminary data.</text>
</comment>
<accession>A0A8K0I8D2</accession>
<dbReference type="InterPro" id="IPR004252">
    <property type="entry name" value="Probable_transposase_24"/>
</dbReference>
<keyword evidence="2" id="KW-1185">Reference proteome</keyword>
<sequence>MEGEIYMAEHWTSKVKNVWEQISKRQFSSMLNQARKDALKKAEDKKNILKAKGHEPIWIAPDVWNRLIDIWNSPKWKGKLEAARKNRMTEKDGGITKYTSGSISFSTQKKNDYGIG</sequence>
<protein>
    <recommendedName>
        <fullName evidence="3">Transposase</fullName>
    </recommendedName>
</protein>
<name>A0A8K0I8D2_COCNU</name>
<reference evidence="1" key="1">
    <citation type="journal article" date="2017" name="Gigascience">
        <title>The genome draft of coconut (Cocos nucifera).</title>
        <authorList>
            <person name="Xiao Y."/>
            <person name="Xu P."/>
            <person name="Fan H."/>
            <person name="Baudouin L."/>
            <person name="Xia W."/>
            <person name="Bocs S."/>
            <person name="Xu J."/>
            <person name="Li Q."/>
            <person name="Guo A."/>
            <person name="Zhou L."/>
            <person name="Li J."/>
            <person name="Wu Y."/>
            <person name="Ma Z."/>
            <person name="Armero A."/>
            <person name="Issali A.E."/>
            <person name="Liu N."/>
            <person name="Peng M."/>
            <person name="Yang Y."/>
        </authorList>
    </citation>
    <scope>NUCLEOTIDE SEQUENCE</scope>
    <source>
        <tissue evidence="1">Spear leaf of Hainan Tall coconut</tissue>
    </source>
</reference>
<dbReference type="Pfam" id="PF03004">
    <property type="entry name" value="Transposase_24"/>
    <property type="match status" value="1"/>
</dbReference>
<dbReference type="OrthoDB" id="1752401at2759"/>
<evidence type="ECO:0008006" key="3">
    <source>
        <dbReference type="Google" id="ProtNLM"/>
    </source>
</evidence>
<proteinExistence type="predicted"/>
<evidence type="ECO:0000313" key="2">
    <source>
        <dbReference type="Proteomes" id="UP000797356"/>
    </source>
</evidence>